<feature type="region of interest" description="Disordered" evidence="1">
    <location>
        <begin position="1"/>
        <end position="25"/>
    </location>
</feature>
<keyword evidence="3" id="KW-1185">Reference proteome</keyword>
<feature type="region of interest" description="Disordered" evidence="1">
    <location>
        <begin position="230"/>
        <end position="261"/>
    </location>
</feature>
<proteinExistence type="predicted"/>
<comment type="caution">
    <text evidence="2">The sequence shown here is derived from an EMBL/GenBank/DDBJ whole genome shotgun (WGS) entry which is preliminary data.</text>
</comment>
<evidence type="ECO:0000313" key="3">
    <source>
        <dbReference type="Proteomes" id="UP000282084"/>
    </source>
</evidence>
<evidence type="ECO:0000313" key="2">
    <source>
        <dbReference type="EMBL" id="RKT55574.1"/>
    </source>
</evidence>
<accession>A0A495W2F4</accession>
<evidence type="ECO:0000256" key="1">
    <source>
        <dbReference type="SAM" id="MobiDB-lite"/>
    </source>
</evidence>
<name>A0A495W2F4_9PSEU</name>
<organism evidence="2 3">
    <name type="scientific">Saccharothrix australiensis</name>
    <dbReference type="NCBI Taxonomy" id="2072"/>
    <lineage>
        <taxon>Bacteria</taxon>
        <taxon>Bacillati</taxon>
        <taxon>Actinomycetota</taxon>
        <taxon>Actinomycetes</taxon>
        <taxon>Pseudonocardiales</taxon>
        <taxon>Pseudonocardiaceae</taxon>
        <taxon>Saccharothrix</taxon>
    </lineage>
</organism>
<feature type="compositionally biased region" description="Pro residues" evidence="1">
    <location>
        <begin position="244"/>
        <end position="253"/>
    </location>
</feature>
<protein>
    <submittedName>
        <fullName evidence="2">Uncharacterized protein</fullName>
    </submittedName>
</protein>
<dbReference type="EMBL" id="RBXO01000001">
    <property type="protein sequence ID" value="RKT55574.1"/>
    <property type="molecule type" value="Genomic_DNA"/>
</dbReference>
<reference evidence="2 3" key="1">
    <citation type="submission" date="2018-10" db="EMBL/GenBank/DDBJ databases">
        <title>Sequencing the genomes of 1000 actinobacteria strains.</title>
        <authorList>
            <person name="Klenk H.-P."/>
        </authorList>
    </citation>
    <scope>NUCLEOTIDE SEQUENCE [LARGE SCALE GENOMIC DNA]</scope>
    <source>
        <strain evidence="2 3">DSM 43800</strain>
    </source>
</reference>
<gene>
    <name evidence="2" type="ORF">C8E97_4251</name>
</gene>
<dbReference type="Proteomes" id="UP000282084">
    <property type="component" value="Unassembled WGS sequence"/>
</dbReference>
<dbReference type="AlphaFoldDB" id="A0A495W2F4"/>
<sequence length="261" mass="27307">MQAESCVVVAGRAGEQRPDQGRFQDPAQARLVDRAARVDPPGEVVAQPAHCGVQALRQRFPRPRRPGGCGSRHAHRQAVLSPRPGTVRSCLSPRPAIADDRPTQRLARRGPADAALGCSVHRCTPAAPDAREATHMAKPHLRQAIVDAVRDIVIPARVHPAVDAIAARTMDRARAGDPTPAWPDVVSALYCWKAWWTGGAGDVGPCAGSARGGDGVRDCRYTPPRWAGKAVSRATTVSGSSGGPAPPACPAGTPPSRVGTG</sequence>